<dbReference type="Pfam" id="PF08443">
    <property type="entry name" value="RimK"/>
    <property type="match status" value="1"/>
</dbReference>
<protein>
    <submittedName>
        <fullName evidence="4">Ribosomal protein S6--L-glutamate ligase</fullName>
    </submittedName>
</protein>
<evidence type="ECO:0000313" key="5">
    <source>
        <dbReference type="Proteomes" id="UP000199058"/>
    </source>
</evidence>
<keyword evidence="2" id="KW-0547">Nucleotide-binding</keyword>
<dbReference type="InterPro" id="IPR011761">
    <property type="entry name" value="ATP-grasp"/>
</dbReference>
<dbReference type="PANTHER" id="PTHR21621:SF0">
    <property type="entry name" value="BETA-CITRYLGLUTAMATE SYNTHASE B-RELATED"/>
    <property type="match status" value="1"/>
</dbReference>
<keyword evidence="1" id="KW-0464">Manganese</keyword>
<reference evidence="4 5" key="1">
    <citation type="submission" date="2016-10" db="EMBL/GenBank/DDBJ databases">
        <authorList>
            <person name="de Groot N.N."/>
        </authorList>
    </citation>
    <scope>NUCLEOTIDE SEQUENCE [LARGE SCALE GENOMIC DNA]</scope>
    <source>
        <strain evidence="4 5">DSM 18438</strain>
    </source>
</reference>
<organism evidence="4 5">
    <name type="scientific">Marinospirillum celere</name>
    <dbReference type="NCBI Taxonomy" id="1122252"/>
    <lineage>
        <taxon>Bacteria</taxon>
        <taxon>Pseudomonadati</taxon>
        <taxon>Pseudomonadota</taxon>
        <taxon>Gammaproteobacteria</taxon>
        <taxon>Oceanospirillales</taxon>
        <taxon>Oceanospirillaceae</taxon>
        <taxon>Marinospirillum</taxon>
    </lineage>
</organism>
<dbReference type="RefSeq" id="WP_091963674.1">
    <property type="nucleotide sequence ID" value="NZ_FOLH01000004.1"/>
</dbReference>
<keyword evidence="5" id="KW-1185">Reference proteome</keyword>
<dbReference type="STRING" id="1122252.SAMN05660443_2305"/>
<dbReference type="EMBL" id="FOLH01000004">
    <property type="protein sequence ID" value="SFC33093.1"/>
    <property type="molecule type" value="Genomic_DNA"/>
</dbReference>
<dbReference type="GO" id="GO:0016879">
    <property type="term" value="F:ligase activity, forming carbon-nitrogen bonds"/>
    <property type="evidence" value="ECO:0007669"/>
    <property type="project" value="TreeGrafter"/>
</dbReference>
<dbReference type="PANTHER" id="PTHR21621">
    <property type="entry name" value="RIBOSOMAL PROTEIN S6 MODIFICATION PROTEIN"/>
    <property type="match status" value="1"/>
</dbReference>
<evidence type="ECO:0000256" key="2">
    <source>
        <dbReference type="PROSITE-ProRule" id="PRU00409"/>
    </source>
</evidence>
<keyword evidence="2" id="KW-0067">ATP-binding</keyword>
<dbReference type="InterPro" id="IPR013651">
    <property type="entry name" value="ATP-grasp_RimK-type"/>
</dbReference>
<feature type="domain" description="ATP-grasp" evidence="3">
    <location>
        <begin position="75"/>
        <end position="255"/>
    </location>
</feature>
<dbReference type="Proteomes" id="UP000199058">
    <property type="component" value="Unassembled WGS sequence"/>
</dbReference>
<dbReference type="OrthoDB" id="1704979at2"/>
<evidence type="ECO:0000313" key="4">
    <source>
        <dbReference type="EMBL" id="SFC33093.1"/>
    </source>
</evidence>
<dbReference type="GO" id="GO:0005737">
    <property type="term" value="C:cytoplasm"/>
    <property type="evidence" value="ECO:0007669"/>
    <property type="project" value="TreeGrafter"/>
</dbReference>
<keyword evidence="4" id="KW-0687">Ribonucleoprotein</keyword>
<dbReference type="GO" id="GO:0005840">
    <property type="term" value="C:ribosome"/>
    <property type="evidence" value="ECO:0007669"/>
    <property type="project" value="UniProtKB-KW"/>
</dbReference>
<dbReference type="SUPFAM" id="SSF56059">
    <property type="entry name" value="Glutathione synthetase ATP-binding domain-like"/>
    <property type="match status" value="1"/>
</dbReference>
<keyword evidence="4" id="KW-0436">Ligase</keyword>
<evidence type="ECO:0000259" key="3">
    <source>
        <dbReference type="PROSITE" id="PS50975"/>
    </source>
</evidence>
<dbReference type="PROSITE" id="PS50975">
    <property type="entry name" value="ATP_GRASP"/>
    <property type="match status" value="1"/>
</dbReference>
<dbReference type="AlphaFoldDB" id="A0A1I1IH67"/>
<keyword evidence="4" id="KW-0689">Ribosomal protein</keyword>
<dbReference type="GO" id="GO:0046872">
    <property type="term" value="F:metal ion binding"/>
    <property type="evidence" value="ECO:0007669"/>
    <property type="project" value="InterPro"/>
</dbReference>
<sequence length="260" mass="29475">MKLISFDALRTLGLPGVRYIKPERMYDHLDEIRDADWLLFPEYWQINTLLYGLKKRIFPSPASYYLGHNKVEQTRVFQAVCPEHLPKTAIHGSSRSALQEILDKFSFPLVAKAIKSSRGEGVSLLASEAELYDWATHNEVLYIQEKLEIHKDLRVVWVAGELLDAYWRIAPEGGFLNNVSQGGRVSREAIPQVALDLVRRLATQLNIDHGGFDLALVDGWPYLFEFNRLFGSQGMLVGKVSFSEALLKYLNQPQAALAIS</sequence>
<accession>A0A1I1IH67</accession>
<dbReference type="Gene3D" id="3.30.470.20">
    <property type="entry name" value="ATP-grasp fold, B domain"/>
    <property type="match status" value="1"/>
</dbReference>
<name>A0A1I1IH67_9GAMM</name>
<evidence type="ECO:0000256" key="1">
    <source>
        <dbReference type="ARBA" id="ARBA00023211"/>
    </source>
</evidence>
<dbReference type="GO" id="GO:0005524">
    <property type="term" value="F:ATP binding"/>
    <property type="evidence" value="ECO:0007669"/>
    <property type="project" value="UniProtKB-UniRule"/>
</dbReference>
<gene>
    <name evidence="4" type="ORF">SAMN05660443_2305</name>
</gene>
<proteinExistence type="predicted"/>